<evidence type="ECO:0000313" key="2">
    <source>
        <dbReference type="EMBL" id="CAF4140386.1"/>
    </source>
</evidence>
<proteinExistence type="predicted"/>
<comment type="caution">
    <text evidence="2">The sequence shown here is derived from an EMBL/GenBank/DDBJ whole genome shotgun (WGS) entry which is preliminary data.</text>
</comment>
<dbReference type="InterPro" id="IPR011990">
    <property type="entry name" value="TPR-like_helical_dom_sf"/>
</dbReference>
<evidence type="ECO:0000313" key="3">
    <source>
        <dbReference type="Proteomes" id="UP000663844"/>
    </source>
</evidence>
<name>A0A819XFG0_9BILA</name>
<dbReference type="EMBL" id="CAJNOG010000012">
    <property type="protein sequence ID" value="CAF0749219.1"/>
    <property type="molecule type" value="Genomic_DNA"/>
</dbReference>
<dbReference type="Proteomes" id="UP000663844">
    <property type="component" value="Unassembled WGS sequence"/>
</dbReference>
<dbReference type="SUPFAM" id="SSF48452">
    <property type="entry name" value="TPR-like"/>
    <property type="match status" value="1"/>
</dbReference>
<dbReference type="EMBL" id="CAJOAZ010006634">
    <property type="protein sequence ID" value="CAF4140386.1"/>
    <property type="molecule type" value="Genomic_DNA"/>
</dbReference>
<gene>
    <name evidence="1" type="ORF">JYZ213_LOCUS2375</name>
    <name evidence="2" type="ORF">OXD698_LOCUS37508</name>
</gene>
<dbReference type="AlphaFoldDB" id="A0A819XFG0"/>
<dbReference type="Gene3D" id="1.25.40.10">
    <property type="entry name" value="Tetratricopeptide repeat domain"/>
    <property type="match status" value="1"/>
</dbReference>
<reference evidence="2" key="1">
    <citation type="submission" date="2021-02" db="EMBL/GenBank/DDBJ databases">
        <authorList>
            <person name="Nowell W R."/>
        </authorList>
    </citation>
    <scope>NUCLEOTIDE SEQUENCE</scope>
</reference>
<dbReference type="Proteomes" id="UP000663845">
    <property type="component" value="Unassembled WGS sequence"/>
</dbReference>
<organism evidence="2 3">
    <name type="scientific">Adineta steineri</name>
    <dbReference type="NCBI Taxonomy" id="433720"/>
    <lineage>
        <taxon>Eukaryota</taxon>
        <taxon>Metazoa</taxon>
        <taxon>Spiralia</taxon>
        <taxon>Gnathifera</taxon>
        <taxon>Rotifera</taxon>
        <taxon>Eurotatoria</taxon>
        <taxon>Bdelloidea</taxon>
        <taxon>Adinetida</taxon>
        <taxon>Adinetidae</taxon>
        <taxon>Adineta</taxon>
    </lineage>
</organism>
<sequence>MEMHYLFKKNIFSTDHVDLSGTHRNIGEIRHCLGDYNVALSHLYLTLKINKKSLPSQDDLITSTLFYIGYVYENNIDLEQSAIIYRHSLSFEYRYIIKIGEDILCAFIKTSIRVYFRKIMRLT</sequence>
<accession>A0A819XFG0</accession>
<evidence type="ECO:0000313" key="1">
    <source>
        <dbReference type="EMBL" id="CAF0749219.1"/>
    </source>
</evidence>
<protein>
    <submittedName>
        <fullName evidence="2">Uncharacterized protein</fullName>
    </submittedName>
</protein>